<dbReference type="GO" id="GO:0005886">
    <property type="term" value="C:plasma membrane"/>
    <property type="evidence" value="ECO:0007669"/>
    <property type="project" value="TreeGrafter"/>
</dbReference>
<dbReference type="Gene3D" id="3.40.50.620">
    <property type="entry name" value="HUPs"/>
    <property type="match status" value="1"/>
</dbReference>
<evidence type="ECO:0000259" key="1">
    <source>
        <dbReference type="Pfam" id="PF02698"/>
    </source>
</evidence>
<evidence type="ECO:0000313" key="2">
    <source>
        <dbReference type="EMBL" id="CAD9140224.1"/>
    </source>
</evidence>
<proteinExistence type="predicted"/>
<dbReference type="Pfam" id="PF02698">
    <property type="entry name" value="DUF218"/>
    <property type="match status" value="1"/>
</dbReference>
<sequence>MAHSQILWKYLSPSDELAVADFIVGFGHFDQRIAARCAALHKERWAPKVLFTGGVGSGSAGLSKPEAEYFKEEALRLGVPPEDIILETESTNTPENVRKSLEVLEKLGCSSAAASSFILVATPYRQQRVFLTCQRMLPEAKLLLNSPPESSYDLDVEVFGAVGESLDQLLVDEVGRIKKYGEKGDIARTEVPEEVERAMLDLGGLS</sequence>
<feature type="domain" description="DUF218" evidence="1">
    <location>
        <begin position="23"/>
        <end position="136"/>
    </location>
</feature>
<reference evidence="2" key="1">
    <citation type="submission" date="2021-01" db="EMBL/GenBank/DDBJ databases">
        <authorList>
            <person name="Corre E."/>
            <person name="Pelletier E."/>
            <person name="Niang G."/>
            <person name="Scheremetjew M."/>
            <person name="Finn R."/>
            <person name="Kale V."/>
            <person name="Holt S."/>
            <person name="Cochrane G."/>
            <person name="Meng A."/>
            <person name="Brown T."/>
            <person name="Cohen L."/>
        </authorList>
    </citation>
    <scope>NUCLEOTIDE SEQUENCE</scope>
    <source>
        <strain evidence="2">OF101</strain>
    </source>
</reference>
<dbReference type="InterPro" id="IPR014729">
    <property type="entry name" value="Rossmann-like_a/b/a_fold"/>
</dbReference>
<accession>A0A7S1MT32</accession>
<dbReference type="PANTHER" id="PTHR30336">
    <property type="entry name" value="INNER MEMBRANE PROTEIN, PROBABLE PERMEASE"/>
    <property type="match status" value="1"/>
</dbReference>
<dbReference type="PANTHER" id="PTHR30336:SF20">
    <property type="entry name" value="DUF218 DOMAIN-CONTAINING PROTEIN"/>
    <property type="match status" value="1"/>
</dbReference>
<dbReference type="AlphaFoldDB" id="A0A7S1MT32"/>
<dbReference type="CDD" id="cd06259">
    <property type="entry name" value="YdcF-like"/>
    <property type="match status" value="1"/>
</dbReference>
<dbReference type="InterPro" id="IPR051599">
    <property type="entry name" value="Cell_Envelope_Assoc"/>
</dbReference>
<name>A0A7S1MT32_ALECA</name>
<gene>
    <name evidence="2" type="ORF">ACAT0790_LOCUS26558</name>
</gene>
<protein>
    <recommendedName>
        <fullName evidence="1">DUF218 domain-containing protein</fullName>
    </recommendedName>
</protein>
<organism evidence="2">
    <name type="scientific">Alexandrium catenella</name>
    <name type="common">Red tide dinoflagellate</name>
    <name type="synonym">Gonyaulax catenella</name>
    <dbReference type="NCBI Taxonomy" id="2925"/>
    <lineage>
        <taxon>Eukaryota</taxon>
        <taxon>Sar</taxon>
        <taxon>Alveolata</taxon>
        <taxon>Dinophyceae</taxon>
        <taxon>Gonyaulacales</taxon>
        <taxon>Pyrocystaceae</taxon>
        <taxon>Alexandrium</taxon>
    </lineage>
</organism>
<dbReference type="InterPro" id="IPR003848">
    <property type="entry name" value="DUF218"/>
</dbReference>
<dbReference type="EMBL" id="HBGE01044073">
    <property type="protein sequence ID" value="CAD9140224.1"/>
    <property type="molecule type" value="Transcribed_RNA"/>
</dbReference>